<dbReference type="RefSeq" id="WP_343962892.1">
    <property type="nucleotide sequence ID" value="NZ_BAAAKZ010000021.1"/>
</dbReference>
<accession>A0ABW3TSL7</accession>
<keyword evidence="2" id="KW-1185">Reference proteome</keyword>
<protein>
    <submittedName>
        <fullName evidence="1">Uncharacterized protein</fullName>
    </submittedName>
</protein>
<comment type="caution">
    <text evidence="1">The sequence shown here is derived from an EMBL/GenBank/DDBJ whole genome shotgun (WGS) entry which is preliminary data.</text>
</comment>
<gene>
    <name evidence="1" type="ORF">ACFQ3U_16470</name>
</gene>
<dbReference type="Proteomes" id="UP001597181">
    <property type="component" value="Unassembled WGS sequence"/>
</dbReference>
<sequence length="146" mass="16041">MTPSEVADLLSLSVELDRYSTADKMTREKVVAWAAVFAQEAPGMTFAEAQPLVIRFYGIAGESLTPFALIELWKDEKRMLPAQIAADVRVAKRLGLVSADHRARDPLPADAARRLADYRAGENASRPALEDGPNVSPLQLDVRRIP</sequence>
<name>A0ABW3TSL7_9MICO</name>
<evidence type="ECO:0000313" key="1">
    <source>
        <dbReference type="EMBL" id="MFD1203488.1"/>
    </source>
</evidence>
<reference evidence="2" key="1">
    <citation type="journal article" date="2019" name="Int. J. Syst. Evol. Microbiol.">
        <title>The Global Catalogue of Microorganisms (GCM) 10K type strain sequencing project: providing services to taxonomists for standard genome sequencing and annotation.</title>
        <authorList>
            <consortium name="The Broad Institute Genomics Platform"/>
            <consortium name="The Broad Institute Genome Sequencing Center for Infectious Disease"/>
            <person name="Wu L."/>
            <person name="Ma J."/>
        </authorList>
    </citation>
    <scope>NUCLEOTIDE SEQUENCE [LARGE SCALE GENOMIC DNA]</scope>
    <source>
        <strain evidence="2">CCUG 50213</strain>
    </source>
</reference>
<organism evidence="1 2">
    <name type="scientific">Leucobacter albus</name>
    <dbReference type="NCBI Taxonomy" id="272210"/>
    <lineage>
        <taxon>Bacteria</taxon>
        <taxon>Bacillati</taxon>
        <taxon>Actinomycetota</taxon>
        <taxon>Actinomycetes</taxon>
        <taxon>Micrococcales</taxon>
        <taxon>Microbacteriaceae</taxon>
        <taxon>Leucobacter</taxon>
    </lineage>
</organism>
<proteinExistence type="predicted"/>
<evidence type="ECO:0000313" key="2">
    <source>
        <dbReference type="Proteomes" id="UP001597181"/>
    </source>
</evidence>
<dbReference type="EMBL" id="JBHTLY010000016">
    <property type="protein sequence ID" value="MFD1203488.1"/>
    <property type="molecule type" value="Genomic_DNA"/>
</dbReference>